<dbReference type="RefSeq" id="WP_060738353.1">
    <property type="nucleotide sequence ID" value="NZ_CP012831.1"/>
</dbReference>
<evidence type="ECO:0008006" key="3">
    <source>
        <dbReference type="Google" id="ProtNLM"/>
    </source>
</evidence>
<evidence type="ECO:0000313" key="2">
    <source>
        <dbReference type="Proteomes" id="UP000059425"/>
    </source>
</evidence>
<protein>
    <recommendedName>
        <fullName evidence="3">PepSY domain-containing protein</fullName>
    </recommendedName>
</protein>
<name>A0A0N9W2V7_PSEFL</name>
<proteinExistence type="predicted"/>
<dbReference type="OrthoDB" id="964511at2"/>
<sequence length="92" mass="10299">MIEVKDAVKVAKSAANDFLGAETALNDLLLEEVELDKASRAWVITLGYNVPAPNKFERLGATLAGQMYTRKYKMFIVDAETGEFRSMKIRDL</sequence>
<evidence type="ECO:0000313" key="1">
    <source>
        <dbReference type="EMBL" id="ALI05589.1"/>
    </source>
</evidence>
<organism evidence="1 2">
    <name type="scientific">Pseudomonas fluorescens</name>
    <dbReference type="NCBI Taxonomy" id="294"/>
    <lineage>
        <taxon>Bacteria</taxon>
        <taxon>Pseudomonadati</taxon>
        <taxon>Pseudomonadota</taxon>
        <taxon>Gammaproteobacteria</taxon>
        <taxon>Pseudomonadales</taxon>
        <taxon>Pseudomonadaceae</taxon>
        <taxon>Pseudomonas</taxon>
    </lineage>
</organism>
<dbReference type="AlphaFoldDB" id="A0A0N9W2V7"/>
<dbReference type="EMBL" id="CP012831">
    <property type="protein sequence ID" value="ALI05589.1"/>
    <property type="molecule type" value="Genomic_DNA"/>
</dbReference>
<reference evidence="1 2" key="2">
    <citation type="journal article" date="2018" name="Nature">
        <title>Mutant phenotypes for thousands of bacterial genes of unknown function.</title>
        <authorList>
            <person name="Price M.N."/>
            <person name="Wetmore K.M."/>
            <person name="Waters R.J."/>
            <person name="Callaghan M."/>
            <person name="Ray J."/>
            <person name="Liu H."/>
            <person name="Kuehl J.V."/>
            <person name="Melnyk R.A."/>
            <person name="Lamson J.S."/>
            <person name="Suh Y."/>
            <person name="Carlson H.K."/>
            <person name="Esquivel Z."/>
            <person name="Sadeeshkumar H."/>
            <person name="Chakraborty R."/>
            <person name="Zane G.M."/>
            <person name="Rubin B.E."/>
            <person name="Wall J.D."/>
            <person name="Visel A."/>
            <person name="Bristow J."/>
            <person name="Blow M.J."/>
            <person name="Arkin A.P."/>
            <person name="Deutschbauer A.M."/>
        </authorList>
    </citation>
    <scope>NUCLEOTIDE SEQUENCE [LARGE SCALE GENOMIC DNA]</scope>
    <source>
        <strain evidence="1 2">FW300-N2C3</strain>
    </source>
</reference>
<accession>A0A0N9W2V7</accession>
<dbReference type="Proteomes" id="UP000059425">
    <property type="component" value="Chromosome"/>
</dbReference>
<reference evidence="2" key="1">
    <citation type="submission" date="2015-09" db="EMBL/GenBank/DDBJ databases">
        <title>Whole genome sequence of Pseudomonas fluorescens FW300-N2C3.</title>
        <authorList>
            <person name="Ray J."/>
            <person name="Melnyk R."/>
            <person name="Deutschbauer A."/>
        </authorList>
    </citation>
    <scope>NUCLEOTIDE SEQUENCE [LARGE SCALE GENOMIC DNA]</scope>
    <source>
        <strain evidence="2">FW300-N2C3</strain>
    </source>
</reference>
<gene>
    <name evidence="1" type="ORF">AO356_01945</name>
</gene>